<dbReference type="Proteomes" id="UP000476176">
    <property type="component" value="Unassembled WGS sequence"/>
</dbReference>
<accession>A0A6G0NFX0</accession>
<evidence type="ECO:0000313" key="3">
    <source>
        <dbReference type="Proteomes" id="UP000476176"/>
    </source>
</evidence>
<dbReference type="AlphaFoldDB" id="A0A6G0NFX0"/>
<protein>
    <submittedName>
        <fullName evidence="2">Uncharacterized protein</fullName>
    </submittedName>
</protein>
<evidence type="ECO:0000313" key="2">
    <source>
        <dbReference type="EMBL" id="KAE9206462.1"/>
    </source>
</evidence>
<name>A0A6G0NFX0_9STRA</name>
<feature type="region of interest" description="Disordered" evidence="1">
    <location>
        <begin position="75"/>
        <end position="133"/>
    </location>
</feature>
<comment type="caution">
    <text evidence="2">The sequence shown here is derived from an EMBL/GenBank/DDBJ whole genome shotgun (WGS) entry which is preliminary data.</text>
</comment>
<proteinExistence type="predicted"/>
<sequence>MGGERHQGVVFKAAPAAQEAEVAPVVADTATAGAAAEAVTAAEGGGHQLRRRGRRMQYQIRRKAVPATVEGVDAVSATTGGNGKDRLRPRCGRGIQMRAPGKGKKERRSRGDVSDNGDECDGGEGDGSDRDIR</sequence>
<feature type="compositionally biased region" description="Acidic residues" evidence="1">
    <location>
        <begin position="115"/>
        <end position="126"/>
    </location>
</feature>
<evidence type="ECO:0000256" key="1">
    <source>
        <dbReference type="SAM" id="MobiDB-lite"/>
    </source>
</evidence>
<reference evidence="2 3" key="1">
    <citation type="submission" date="2018-09" db="EMBL/GenBank/DDBJ databases">
        <title>Genomic investigation of the strawberry pathogen Phytophthora fragariae indicates pathogenicity is determined by transcriptional variation in three key races.</title>
        <authorList>
            <person name="Adams T.M."/>
            <person name="Armitage A.D."/>
            <person name="Sobczyk M.K."/>
            <person name="Bates H.J."/>
            <person name="Dunwell J.M."/>
            <person name="Nellist C.F."/>
            <person name="Harrison R.J."/>
        </authorList>
    </citation>
    <scope>NUCLEOTIDE SEQUENCE [LARGE SCALE GENOMIC DNA]</scope>
    <source>
        <strain evidence="2 3">BC-23</strain>
    </source>
</reference>
<gene>
    <name evidence="2" type="ORF">PF004_g17288</name>
</gene>
<organism evidence="2 3">
    <name type="scientific">Phytophthora fragariae</name>
    <dbReference type="NCBI Taxonomy" id="53985"/>
    <lineage>
        <taxon>Eukaryota</taxon>
        <taxon>Sar</taxon>
        <taxon>Stramenopiles</taxon>
        <taxon>Oomycota</taxon>
        <taxon>Peronosporomycetes</taxon>
        <taxon>Peronosporales</taxon>
        <taxon>Peronosporaceae</taxon>
        <taxon>Phytophthora</taxon>
    </lineage>
</organism>
<dbReference type="EMBL" id="QXGC01001285">
    <property type="protein sequence ID" value="KAE9206462.1"/>
    <property type="molecule type" value="Genomic_DNA"/>
</dbReference>